<accession>A0A6A6I183</accession>
<dbReference type="EMBL" id="ML987204">
    <property type="protein sequence ID" value="KAF2243732.1"/>
    <property type="molecule type" value="Genomic_DNA"/>
</dbReference>
<gene>
    <name evidence="1" type="ORF">BU26DRAFT_108045</name>
</gene>
<dbReference type="RefSeq" id="XP_033678736.1">
    <property type="nucleotide sequence ID" value="XM_033819354.1"/>
</dbReference>
<evidence type="ECO:0000313" key="1">
    <source>
        <dbReference type="EMBL" id="KAF2243732.1"/>
    </source>
</evidence>
<evidence type="ECO:0000313" key="2">
    <source>
        <dbReference type="Proteomes" id="UP000800094"/>
    </source>
</evidence>
<organism evidence="1 2">
    <name type="scientific">Trematosphaeria pertusa</name>
    <dbReference type="NCBI Taxonomy" id="390896"/>
    <lineage>
        <taxon>Eukaryota</taxon>
        <taxon>Fungi</taxon>
        <taxon>Dikarya</taxon>
        <taxon>Ascomycota</taxon>
        <taxon>Pezizomycotina</taxon>
        <taxon>Dothideomycetes</taxon>
        <taxon>Pleosporomycetidae</taxon>
        <taxon>Pleosporales</taxon>
        <taxon>Massarineae</taxon>
        <taxon>Trematosphaeriaceae</taxon>
        <taxon>Trematosphaeria</taxon>
    </lineage>
</organism>
<dbReference type="Proteomes" id="UP000800094">
    <property type="component" value="Unassembled WGS sequence"/>
</dbReference>
<reference evidence="1" key="1">
    <citation type="journal article" date="2020" name="Stud. Mycol.">
        <title>101 Dothideomycetes genomes: a test case for predicting lifestyles and emergence of pathogens.</title>
        <authorList>
            <person name="Haridas S."/>
            <person name="Albert R."/>
            <person name="Binder M."/>
            <person name="Bloem J."/>
            <person name="Labutti K."/>
            <person name="Salamov A."/>
            <person name="Andreopoulos B."/>
            <person name="Baker S."/>
            <person name="Barry K."/>
            <person name="Bills G."/>
            <person name="Bluhm B."/>
            <person name="Cannon C."/>
            <person name="Castanera R."/>
            <person name="Culley D."/>
            <person name="Daum C."/>
            <person name="Ezra D."/>
            <person name="Gonzalez J."/>
            <person name="Henrissat B."/>
            <person name="Kuo A."/>
            <person name="Liang C."/>
            <person name="Lipzen A."/>
            <person name="Lutzoni F."/>
            <person name="Magnuson J."/>
            <person name="Mondo S."/>
            <person name="Nolan M."/>
            <person name="Ohm R."/>
            <person name="Pangilinan J."/>
            <person name="Park H.-J."/>
            <person name="Ramirez L."/>
            <person name="Alfaro M."/>
            <person name="Sun H."/>
            <person name="Tritt A."/>
            <person name="Yoshinaga Y."/>
            <person name="Zwiers L.-H."/>
            <person name="Turgeon B."/>
            <person name="Goodwin S."/>
            <person name="Spatafora J."/>
            <person name="Crous P."/>
            <person name="Grigoriev I."/>
        </authorList>
    </citation>
    <scope>NUCLEOTIDE SEQUENCE</scope>
    <source>
        <strain evidence="1">CBS 122368</strain>
    </source>
</reference>
<protein>
    <submittedName>
        <fullName evidence="1">Uncharacterized protein</fullName>
    </submittedName>
</protein>
<keyword evidence="2" id="KW-1185">Reference proteome</keyword>
<dbReference type="OrthoDB" id="3695430at2759"/>
<sequence length="203" mass="22951">MKRVPPVSNWRAPTWSWASSNALIWISDTSKFHGECKQKQIWAELEDLDVQTKPSGALEYASMRVKCKPIRAVVKPGEREKISGRTVFGHILLDSKAGLRWAPIGPVGLQLYWDDMQQGGWMSDYLERKGTFHVHMLVIQRCRHDQPVKRYVGDCVEGLFLAPRDGSEDVFERIGLFCANATEIVSKIVASHEGSETKIITLV</sequence>
<proteinExistence type="predicted"/>
<name>A0A6A6I183_9PLEO</name>
<dbReference type="GeneID" id="54572684"/>
<dbReference type="AlphaFoldDB" id="A0A6A6I183"/>